<evidence type="ECO:0000313" key="3">
    <source>
        <dbReference type="Proteomes" id="UP000718564"/>
    </source>
</evidence>
<name>A0ABX1P540_9CYAN</name>
<reference evidence="2 3" key="1">
    <citation type="submission" date="2018-06" db="EMBL/GenBank/DDBJ databases">
        <title>Comparative genomics of Brasilonema spp. strains.</title>
        <authorList>
            <person name="Alvarenga D.O."/>
            <person name="Fiore M.F."/>
            <person name="Varani A.M."/>
        </authorList>
    </citation>
    <scope>NUCLEOTIDE SEQUENCE [LARGE SCALE GENOMIC DNA]</scope>
    <source>
        <strain evidence="2 3">SPC951</strain>
    </source>
</reference>
<keyword evidence="1" id="KW-0175">Coiled coil</keyword>
<protein>
    <submittedName>
        <fullName evidence="2">Uncharacterized protein</fullName>
    </submittedName>
</protein>
<sequence>MLFLVEKEMYQIENQEHTVMNLENMHETLNELEAQKSQIERSIASIRADISERKEKLRKVEFDIFGDIDERARKCLELEKSISLLNFNLSKYQAMLVDVEIKIPPLQKRIQDLNQHLQLLQNTNEIRQALEPFIELEQQYLAKRDEIDQMLRSKSHYLGLKALPATQKLIRKGTEYELRGTLHG</sequence>
<gene>
    <name evidence="2" type="ORF">DP116_06580</name>
</gene>
<organism evidence="2 3">
    <name type="scientific">Brasilonema bromeliae SPC951</name>
    <dbReference type="NCBI Taxonomy" id="385972"/>
    <lineage>
        <taxon>Bacteria</taxon>
        <taxon>Bacillati</taxon>
        <taxon>Cyanobacteriota</taxon>
        <taxon>Cyanophyceae</taxon>
        <taxon>Nostocales</taxon>
        <taxon>Scytonemataceae</taxon>
        <taxon>Brasilonema</taxon>
        <taxon>Bromeliae group (in: Brasilonema)</taxon>
    </lineage>
</organism>
<comment type="caution">
    <text evidence="2">The sequence shown here is derived from an EMBL/GenBank/DDBJ whole genome shotgun (WGS) entry which is preliminary data.</text>
</comment>
<feature type="coiled-coil region" evidence="1">
    <location>
        <begin position="12"/>
        <end position="49"/>
    </location>
</feature>
<dbReference type="RefSeq" id="WP_169154409.1">
    <property type="nucleotide sequence ID" value="NZ_CAWPJE010000402.1"/>
</dbReference>
<keyword evidence="3" id="KW-1185">Reference proteome</keyword>
<evidence type="ECO:0000256" key="1">
    <source>
        <dbReference type="SAM" id="Coils"/>
    </source>
</evidence>
<evidence type="ECO:0000313" key="2">
    <source>
        <dbReference type="EMBL" id="NMG19128.1"/>
    </source>
</evidence>
<accession>A0ABX1P540</accession>
<proteinExistence type="predicted"/>
<dbReference type="EMBL" id="QMEB01000033">
    <property type="protein sequence ID" value="NMG19128.1"/>
    <property type="molecule type" value="Genomic_DNA"/>
</dbReference>
<dbReference type="Proteomes" id="UP000718564">
    <property type="component" value="Unassembled WGS sequence"/>
</dbReference>